<dbReference type="Pfam" id="PF13424">
    <property type="entry name" value="TPR_12"/>
    <property type="match status" value="3"/>
</dbReference>
<dbReference type="InterPro" id="IPR029058">
    <property type="entry name" value="AB_hydrolase_fold"/>
</dbReference>
<dbReference type="PANTHER" id="PTHR46082">
    <property type="entry name" value="ATP/GTP-BINDING PROTEIN-RELATED"/>
    <property type="match status" value="1"/>
</dbReference>
<dbReference type="eggNOG" id="KOG2029">
    <property type="taxonomic scope" value="Eukaryota"/>
</dbReference>
<dbReference type="Gene3D" id="3.40.50.1820">
    <property type="entry name" value="alpha/beta hydrolase"/>
    <property type="match status" value="1"/>
</dbReference>
<sequence>MSGCLSLLKDLFRPSQSSSKARDPRATLAADSKGSQPPTQKPKSKLDDLGFLEIIPGTDPIVDIVALHGLQGHREGSWTAENGIMWLRDLLPNDLPNARILSYGYDADTRSQECVSTQTIDRHGDSFVKALSRKRSDVPRRPIIFIAHDLGGIILKWALVLCHNQGVESKNELRDIIVSTHAILFFGTPHSGAETSLLEVINRFASLYMKTTDEILKNLRAHSFELEKIQRLYVAASRKINDLFFCEEYTTSSKSSQGELASNVSNHGYLLTKSQRVPHHSAAGSGDRDAITVVLHAKHRNLVRFSTKEEDNYQTVIHYIKENASNALEEVKKKWITEDIYRGASKGHCTSEKTLQPKPRPSVSRTYVERKELKSRITECLLPGAQLKRQPRFSRVIVVDASTTAQLETDLERSIRSLGTDYCNSTWEDAVMHLNVDQKGWLLFLDNADSSDLELDPYLPTSIHGTVLITTRNSGCAAYAPDSSILVGGLEAREAMDLLHTTANVYPTSEADSLQIVTELGMLALAIAQAGTYIRKTRRLDTYLTTFRTHRNQLLRKQSKIGTEYTSSTYTAFDLSFRGLPTNTQDFLRLFAFLHHSLIPIALFERSTMSGFTTYKVLESYSPPGSDKTFALKLQEILGQTWNEIAFQEIVDSASGASFIDVSPDGLFYTVHPLLQMYIKDSFSKEEKDCFMRTAAQLLLGAIWPLEGSNALFWQLLPHTNSIIRAIEPENVAHLLAFHELYNSLGDWKACRELLVSAFSEVERSRGERHKDCMWLMGNLAHALRNCGRLDEAEKMQRRLLELQFEVVGTRHLNNIGIMNNLAAICASRGHLGEAEDIYRKVLDLAGDILGQRHPDTVMAMSNLATILCNRGQLDKAEQIQRQVLALRVITLGQQHVDSIVAKNNLACTLVGRGQLEEAQNMWGDIVPLQLGIRGIRHPETIISMSDFPYEFRHGGHFGNCREMQQKARALQFLTLDRLHPGAIVASSGYNCLLRNHCQPYKADKMRQEAITLQLEIHSQQYPDPIASMNNLACTLADRGQLEEAERMRRQVLIMQHQMRGKEHPDTIKTMNNLACTLSDRGQLEVAETMQREALALGCKLLGERNLVTIAIMNNIACIFHDRDQLDKAEGMQQRVLALRLDISGQRHPTTIAAMHNLAITLHSRSQLEEAEKIQLEVLALQHEICGQRHPDTITAMNNLAVTLHSRGRLDEAEKIQREVQALRRDILGQRHPDFITATKNLEYILSSRSQVDEEATKETTESHSISA</sequence>
<gene>
    <name evidence="2" type="ORF">PIIN_08503</name>
</gene>
<dbReference type="SUPFAM" id="SSF48452">
    <property type="entry name" value="TPR-like"/>
    <property type="match status" value="4"/>
</dbReference>
<dbReference type="OrthoDB" id="1658288at2759"/>
<dbReference type="SUPFAM" id="SSF53474">
    <property type="entry name" value="alpha/beta-Hydrolases"/>
    <property type="match status" value="1"/>
</dbReference>
<proteinExistence type="predicted"/>
<dbReference type="SMART" id="SM00028">
    <property type="entry name" value="TPR"/>
    <property type="match status" value="7"/>
</dbReference>
<keyword evidence="3" id="KW-1185">Reference proteome</keyword>
<dbReference type="Gene3D" id="1.25.40.10">
    <property type="entry name" value="Tetratricopeptide repeat domain"/>
    <property type="match status" value="3"/>
</dbReference>
<dbReference type="InterPro" id="IPR027417">
    <property type="entry name" value="P-loop_NTPase"/>
</dbReference>
<dbReference type="eggNOG" id="KOG1840">
    <property type="taxonomic scope" value="Eukaryota"/>
</dbReference>
<dbReference type="Proteomes" id="UP000007148">
    <property type="component" value="Unassembled WGS sequence"/>
</dbReference>
<dbReference type="InterPro" id="IPR019734">
    <property type="entry name" value="TPR_rpt"/>
</dbReference>
<dbReference type="SUPFAM" id="SSF52540">
    <property type="entry name" value="P-loop containing nucleoside triphosphate hydrolases"/>
    <property type="match status" value="1"/>
</dbReference>
<dbReference type="Pfam" id="PF13374">
    <property type="entry name" value="TPR_10"/>
    <property type="match status" value="2"/>
</dbReference>
<evidence type="ECO:0000256" key="1">
    <source>
        <dbReference type="SAM" id="MobiDB-lite"/>
    </source>
</evidence>
<dbReference type="PANTHER" id="PTHR46082:SF10">
    <property type="entry name" value="NB-ARC DOMAIN-CONTAINING PROTEIN"/>
    <property type="match status" value="1"/>
</dbReference>
<reference evidence="2 3" key="1">
    <citation type="journal article" date="2011" name="PLoS Pathog.">
        <title>Endophytic Life Strategies Decoded by Genome and Transcriptome Analyses of the Mutualistic Root Symbiont Piriformospora indica.</title>
        <authorList>
            <person name="Zuccaro A."/>
            <person name="Lahrmann U."/>
            <person name="Guldener U."/>
            <person name="Langen G."/>
            <person name="Pfiffi S."/>
            <person name="Biedenkopf D."/>
            <person name="Wong P."/>
            <person name="Samans B."/>
            <person name="Grimm C."/>
            <person name="Basiewicz M."/>
            <person name="Murat C."/>
            <person name="Martin F."/>
            <person name="Kogel K.H."/>
        </authorList>
    </citation>
    <scope>NUCLEOTIDE SEQUENCE [LARGE SCALE GENOMIC DNA]</scope>
    <source>
        <strain evidence="2 3">DSM 11827</strain>
    </source>
</reference>
<comment type="caution">
    <text evidence="2">The sequence shown here is derived from an EMBL/GenBank/DDBJ whole genome shotgun (WGS) entry which is preliminary data.</text>
</comment>
<dbReference type="InterPro" id="IPR011990">
    <property type="entry name" value="TPR-like_helical_dom_sf"/>
</dbReference>
<dbReference type="EMBL" id="CAFZ01000326">
    <property type="protein sequence ID" value="CCA74551.1"/>
    <property type="molecule type" value="Genomic_DNA"/>
</dbReference>
<dbReference type="InterPro" id="IPR053137">
    <property type="entry name" value="NLR-like"/>
</dbReference>
<dbReference type="AlphaFoldDB" id="G4TTA8"/>
<dbReference type="InParanoid" id="G4TTA8"/>
<dbReference type="HOGENOM" id="CLU_000288_125_13_1"/>
<feature type="region of interest" description="Disordered" evidence="1">
    <location>
        <begin position="14"/>
        <end position="46"/>
    </location>
</feature>
<accession>G4TTA8</accession>
<protein>
    <submittedName>
        <fullName evidence="2">Related to kinesin light chain</fullName>
    </submittedName>
</protein>
<dbReference type="Gene3D" id="3.40.50.300">
    <property type="entry name" value="P-loop containing nucleotide triphosphate hydrolases"/>
    <property type="match status" value="1"/>
</dbReference>
<name>G4TTA8_SERID</name>
<dbReference type="OMA" id="ARYLPEC"/>
<organism evidence="2 3">
    <name type="scientific">Serendipita indica (strain DSM 11827)</name>
    <name type="common">Root endophyte fungus</name>
    <name type="synonym">Piriformospora indica</name>
    <dbReference type="NCBI Taxonomy" id="1109443"/>
    <lineage>
        <taxon>Eukaryota</taxon>
        <taxon>Fungi</taxon>
        <taxon>Dikarya</taxon>
        <taxon>Basidiomycota</taxon>
        <taxon>Agaricomycotina</taxon>
        <taxon>Agaricomycetes</taxon>
        <taxon>Sebacinales</taxon>
        <taxon>Serendipitaceae</taxon>
        <taxon>Serendipita</taxon>
    </lineage>
</organism>
<evidence type="ECO:0000313" key="2">
    <source>
        <dbReference type="EMBL" id="CCA74551.1"/>
    </source>
</evidence>
<evidence type="ECO:0000313" key="3">
    <source>
        <dbReference type="Proteomes" id="UP000007148"/>
    </source>
</evidence>
<dbReference type="STRING" id="1109443.G4TTA8"/>